<feature type="domain" description="AP2/ERF" evidence="6">
    <location>
        <begin position="76"/>
        <end position="133"/>
    </location>
</feature>
<dbReference type="SMART" id="SM00380">
    <property type="entry name" value="AP2"/>
    <property type="match status" value="1"/>
</dbReference>
<keyword evidence="2" id="KW-0805">Transcription regulation</keyword>
<keyword evidence="3" id="KW-0238">DNA-binding</keyword>
<sequence length="337" mass="38045">MSTMLSTAETFHLINSLDHSDDRGRISFGNHVEDSIMSYECNPLDQSYKLLLQGGDCHVLSWRAPRTQSNKKRKHGYRGIRRRPWGKYAAEIRDPAKGGRVWLGTFHTPEEAARAYDAAATRIKGHKAKLNFNSELPCTSFHPHHDLHSVTFREENKGAEFLCTPTPYTESKASGPAFCHDVNSKERDVGECMQVGRQESEGKVQDATQNADTYNKDLKQKWDQELAISGTDAMNMEERMKLSLMIMDVPLLIDPSEPFVEFVESLTGLASLSKERLEHQIFTCIFSTSSFIVDHNLEGQDIHENDANCSPQLGIPFPLAPEAHDYLSSPLWNFEGQ</sequence>
<evidence type="ECO:0000256" key="3">
    <source>
        <dbReference type="ARBA" id="ARBA00023125"/>
    </source>
</evidence>
<dbReference type="EMBL" id="JABFUD020000004">
    <property type="protein sequence ID" value="KAI5080614.1"/>
    <property type="molecule type" value="Genomic_DNA"/>
</dbReference>
<evidence type="ECO:0000256" key="1">
    <source>
        <dbReference type="ARBA" id="ARBA00004123"/>
    </source>
</evidence>
<comment type="caution">
    <text evidence="7">The sequence shown here is derived from an EMBL/GenBank/DDBJ whole genome shotgun (WGS) entry which is preliminary data.</text>
</comment>
<dbReference type="SUPFAM" id="SSF54171">
    <property type="entry name" value="DNA-binding domain"/>
    <property type="match status" value="1"/>
</dbReference>
<dbReference type="GO" id="GO:0005634">
    <property type="term" value="C:nucleus"/>
    <property type="evidence" value="ECO:0007669"/>
    <property type="project" value="UniProtKB-SubCell"/>
</dbReference>
<evidence type="ECO:0000256" key="5">
    <source>
        <dbReference type="ARBA" id="ARBA00023242"/>
    </source>
</evidence>
<dbReference type="PANTHER" id="PTHR31190:SF471">
    <property type="entry name" value="AP2_ERF DOMAIN-CONTAINING PROTEIN"/>
    <property type="match status" value="1"/>
</dbReference>
<dbReference type="Gene3D" id="3.30.730.10">
    <property type="entry name" value="AP2/ERF domain"/>
    <property type="match status" value="1"/>
</dbReference>
<proteinExistence type="predicted"/>
<dbReference type="CDD" id="cd00018">
    <property type="entry name" value="AP2"/>
    <property type="match status" value="1"/>
</dbReference>
<protein>
    <recommendedName>
        <fullName evidence="6">AP2/ERF domain-containing protein</fullName>
    </recommendedName>
</protein>
<dbReference type="OrthoDB" id="10038011at2759"/>
<dbReference type="InterPro" id="IPR036955">
    <property type="entry name" value="AP2/ERF_dom_sf"/>
</dbReference>
<dbReference type="Proteomes" id="UP000886520">
    <property type="component" value="Chromosome 4"/>
</dbReference>
<dbReference type="InterPro" id="IPR001471">
    <property type="entry name" value="AP2/ERF_dom"/>
</dbReference>
<dbReference type="GO" id="GO:0003677">
    <property type="term" value="F:DNA binding"/>
    <property type="evidence" value="ECO:0007669"/>
    <property type="project" value="UniProtKB-KW"/>
</dbReference>
<evidence type="ECO:0000313" key="7">
    <source>
        <dbReference type="EMBL" id="KAI5080614.1"/>
    </source>
</evidence>
<name>A0A9D4V6T6_ADICA</name>
<reference evidence="7" key="1">
    <citation type="submission" date="2021-01" db="EMBL/GenBank/DDBJ databases">
        <title>Adiantum capillus-veneris genome.</title>
        <authorList>
            <person name="Fang Y."/>
            <person name="Liao Q."/>
        </authorList>
    </citation>
    <scope>NUCLEOTIDE SEQUENCE</scope>
    <source>
        <strain evidence="7">H3</strain>
        <tissue evidence="7">Leaf</tissue>
    </source>
</reference>
<evidence type="ECO:0000256" key="4">
    <source>
        <dbReference type="ARBA" id="ARBA00023163"/>
    </source>
</evidence>
<accession>A0A9D4V6T6</accession>
<gene>
    <name evidence="7" type="ORF">GOP47_0003797</name>
</gene>
<organism evidence="7 8">
    <name type="scientific">Adiantum capillus-veneris</name>
    <name type="common">Maidenhair fern</name>
    <dbReference type="NCBI Taxonomy" id="13818"/>
    <lineage>
        <taxon>Eukaryota</taxon>
        <taxon>Viridiplantae</taxon>
        <taxon>Streptophyta</taxon>
        <taxon>Embryophyta</taxon>
        <taxon>Tracheophyta</taxon>
        <taxon>Polypodiopsida</taxon>
        <taxon>Polypodiidae</taxon>
        <taxon>Polypodiales</taxon>
        <taxon>Pteridineae</taxon>
        <taxon>Pteridaceae</taxon>
        <taxon>Vittarioideae</taxon>
        <taxon>Adiantum</taxon>
    </lineage>
</organism>
<evidence type="ECO:0000259" key="6">
    <source>
        <dbReference type="PROSITE" id="PS51032"/>
    </source>
</evidence>
<dbReference type="InterPro" id="IPR044808">
    <property type="entry name" value="ERF_plant"/>
</dbReference>
<dbReference type="GO" id="GO:0003700">
    <property type="term" value="F:DNA-binding transcription factor activity"/>
    <property type="evidence" value="ECO:0007669"/>
    <property type="project" value="InterPro"/>
</dbReference>
<dbReference type="AlphaFoldDB" id="A0A9D4V6T6"/>
<dbReference type="PANTHER" id="PTHR31190">
    <property type="entry name" value="DNA-BINDING DOMAIN"/>
    <property type="match status" value="1"/>
</dbReference>
<keyword evidence="8" id="KW-1185">Reference proteome</keyword>
<dbReference type="GO" id="GO:0009873">
    <property type="term" value="P:ethylene-activated signaling pathway"/>
    <property type="evidence" value="ECO:0007669"/>
    <property type="project" value="InterPro"/>
</dbReference>
<dbReference type="PROSITE" id="PS51032">
    <property type="entry name" value="AP2_ERF"/>
    <property type="match status" value="1"/>
</dbReference>
<evidence type="ECO:0000313" key="8">
    <source>
        <dbReference type="Proteomes" id="UP000886520"/>
    </source>
</evidence>
<dbReference type="FunFam" id="3.30.730.10:FF:000001">
    <property type="entry name" value="Ethylene-responsive transcription factor 2"/>
    <property type="match status" value="1"/>
</dbReference>
<dbReference type="InterPro" id="IPR016177">
    <property type="entry name" value="DNA-bd_dom_sf"/>
</dbReference>
<keyword evidence="5" id="KW-0539">Nucleus</keyword>
<evidence type="ECO:0000256" key="2">
    <source>
        <dbReference type="ARBA" id="ARBA00023015"/>
    </source>
</evidence>
<dbReference type="PRINTS" id="PR00367">
    <property type="entry name" value="ETHRSPELEMNT"/>
</dbReference>
<dbReference type="Pfam" id="PF00847">
    <property type="entry name" value="AP2"/>
    <property type="match status" value="1"/>
</dbReference>
<comment type="subcellular location">
    <subcellularLocation>
        <location evidence="1">Nucleus</location>
    </subcellularLocation>
</comment>
<keyword evidence="4" id="KW-0804">Transcription</keyword>